<dbReference type="Proteomes" id="UP000245207">
    <property type="component" value="Unassembled WGS sequence"/>
</dbReference>
<dbReference type="Gene3D" id="3.30.530.20">
    <property type="match status" value="1"/>
</dbReference>
<evidence type="ECO:0000313" key="3">
    <source>
        <dbReference type="Proteomes" id="UP000245207"/>
    </source>
</evidence>
<organism evidence="2 3">
    <name type="scientific">Artemisia annua</name>
    <name type="common">Sweet wormwood</name>
    <dbReference type="NCBI Taxonomy" id="35608"/>
    <lineage>
        <taxon>Eukaryota</taxon>
        <taxon>Viridiplantae</taxon>
        <taxon>Streptophyta</taxon>
        <taxon>Embryophyta</taxon>
        <taxon>Tracheophyta</taxon>
        <taxon>Spermatophyta</taxon>
        <taxon>Magnoliopsida</taxon>
        <taxon>eudicotyledons</taxon>
        <taxon>Gunneridae</taxon>
        <taxon>Pentapetalae</taxon>
        <taxon>asterids</taxon>
        <taxon>campanulids</taxon>
        <taxon>Asterales</taxon>
        <taxon>Asteraceae</taxon>
        <taxon>Asteroideae</taxon>
        <taxon>Anthemideae</taxon>
        <taxon>Artemisiinae</taxon>
        <taxon>Artemisia</taxon>
    </lineage>
</organism>
<dbReference type="InterPro" id="IPR000916">
    <property type="entry name" value="Bet_v_I/MLP"/>
</dbReference>
<dbReference type="Pfam" id="PF00407">
    <property type="entry name" value="Bet_v_1"/>
    <property type="match status" value="1"/>
</dbReference>
<accession>A0A2U1PWV2</accession>
<name>A0A2U1PWV2_ARTAN</name>
<sequence length="152" mass="17410">MALTGQLVKKVDISCRGHLVHEIYKHKPNDVSILAPDKVQGCDLISGEWGVPGSVILWRFMHDGEPHTMKEIIEEVDDENHKIVFKVIEADLLEHYKAFTITFHIEEMGDKQFIVWTIDFEKVDASKPDPTIFMDLLGFCVNDMDTHFLKSA</sequence>
<evidence type="ECO:0000313" key="2">
    <source>
        <dbReference type="EMBL" id="PWA90187.1"/>
    </source>
</evidence>
<dbReference type="PANTHER" id="PTHR31907">
    <property type="entry name" value="MLP-LIKE PROTEIN 423"/>
    <property type="match status" value="1"/>
</dbReference>
<keyword evidence="3" id="KW-1185">Reference proteome</keyword>
<dbReference type="GO" id="GO:0006952">
    <property type="term" value="P:defense response"/>
    <property type="evidence" value="ECO:0007669"/>
    <property type="project" value="InterPro"/>
</dbReference>
<proteinExistence type="predicted"/>
<gene>
    <name evidence="2" type="ORF">CTI12_AA103790</name>
</gene>
<dbReference type="AlphaFoldDB" id="A0A2U1PWV2"/>
<reference evidence="2 3" key="1">
    <citation type="journal article" date="2018" name="Mol. Plant">
        <title>The genome of Artemisia annua provides insight into the evolution of Asteraceae family and artemisinin biosynthesis.</title>
        <authorList>
            <person name="Shen Q."/>
            <person name="Zhang L."/>
            <person name="Liao Z."/>
            <person name="Wang S."/>
            <person name="Yan T."/>
            <person name="Shi P."/>
            <person name="Liu M."/>
            <person name="Fu X."/>
            <person name="Pan Q."/>
            <person name="Wang Y."/>
            <person name="Lv Z."/>
            <person name="Lu X."/>
            <person name="Zhang F."/>
            <person name="Jiang W."/>
            <person name="Ma Y."/>
            <person name="Chen M."/>
            <person name="Hao X."/>
            <person name="Li L."/>
            <person name="Tang Y."/>
            <person name="Lv G."/>
            <person name="Zhou Y."/>
            <person name="Sun X."/>
            <person name="Brodelius P.E."/>
            <person name="Rose J.K.C."/>
            <person name="Tang K."/>
        </authorList>
    </citation>
    <scope>NUCLEOTIDE SEQUENCE [LARGE SCALE GENOMIC DNA]</scope>
    <source>
        <strain evidence="3">cv. Huhao1</strain>
        <tissue evidence="2">Leaf</tissue>
    </source>
</reference>
<dbReference type="InterPro" id="IPR051761">
    <property type="entry name" value="MLP-like_ligand-binding"/>
</dbReference>
<dbReference type="InterPro" id="IPR023393">
    <property type="entry name" value="START-like_dom_sf"/>
</dbReference>
<evidence type="ECO:0000259" key="1">
    <source>
        <dbReference type="SMART" id="SM01037"/>
    </source>
</evidence>
<dbReference type="SMART" id="SM01037">
    <property type="entry name" value="Bet_v_1"/>
    <property type="match status" value="1"/>
</dbReference>
<dbReference type="STRING" id="35608.A0A2U1PWV2"/>
<feature type="domain" description="Bet v I/Major latex protein" evidence="1">
    <location>
        <begin position="2"/>
        <end position="151"/>
    </location>
</feature>
<dbReference type="EMBL" id="PKPP01000650">
    <property type="protein sequence ID" value="PWA90187.1"/>
    <property type="molecule type" value="Genomic_DNA"/>
</dbReference>
<dbReference type="SUPFAM" id="SSF55961">
    <property type="entry name" value="Bet v1-like"/>
    <property type="match status" value="1"/>
</dbReference>
<comment type="caution">
    <text evidence="2">The sequence shown here is derived from an EMBL/GenBank/DDBJ whole genome shotgun (WGS) entry which is preliminary data.</text>
</comment>
<protein>
    <submittedName>
        <fullName evidence="2">Bet v I domain-containing protein</fullName>
    </submittedName>
</protein>
<dbReference type="OrthoDB" id="1858121at2759"/>